<gene>
    <name evidence="3" type="ORF">Q9L58_001680</name>
</gene>
<feature type="region of interest" description="Disordered" evidence="1">
    <location>
        <begin position="39"/>
        <end position="59"/>
    </location>
</feature>
<dbReference type="PANTHER" id="PTHR43102:SF2">
    <property type="entry name" value="GAF DOMAIN-CONTAINING PROTEIN"/>
    <property type="match status" value="1"/>
</dbReference>
<accession>A0ABR3GUF3</accession>
<evidence type="ECO:0000259" key="2">
    <source>
        <dbReference type="Pfam" id="PF01590"/>
    </source>
</evidence>
<dbReference type="Proteomes" id="UP001447188">
    <property type="component" value="Unassembled WGS sequence"/>
</dbReference>
<sequence length="731" mass="80785">MTTGLVSVHPRSAFSDSGASMVSRRPTDKSFLKRLFNRSKPRAPPTIVSNPSTPGSTFDFPRKMSASGSTIVTMSPSPHTHPLLSKPFARDELRPRTPLTKYSHLDGTISTGGEGFVHSRKMAALTVAGSQLTDDGFNPSFERELYTRSLRDREQAAMSAAVESKYVQEWGFFIKCYSEGRFNLSNPPDPPPRRPGFDHLTAPVPPNEKQRLEAVKACNVSLPINANDKYHRLVLLAKKVFQTRMAAISFIDSDHEIFKAEHAFNREYVDRSKSIGAHVLLSNEPMVILDTEKDWRLKGNPLVKDEPHIRFYAGAPIVTYDGHTIGTFSVFDTQPRDSFTVASRRKLMDFARLSMTEVELVMEEHDMLSRCTSNTTLQRPMSKEDDSQSITSGPTGHTAKKTVSPATSSPPSPKRLKSPKTMSKRDATTPITRPLPVRSNIPPAINIPRESDDGRQSRTSTRVSDMPTPPHTPSRPFSISTTASLSFGHTFNPTVAPPNSLVTTRSSSPTTEEITIAQAQVRSKRSRPPPIHTPGPREQTLQMPFSPGPITSMAEASFATSIIARSLNYDLVYLLRVSPIRRPEMKLYEDQTMTPVDNMHTKILVAHGLPDPLPTFDANLHLRALRSVGGLVYQNPAKSAEEDDVGFRLGILLPLLRDGSEPVDEGYCSATTINGGFQSASDTCTGGIVLAAFTRKEGKEASQPFTADEVRCLREFGEAMKDILLRVDRKF</sequence>
<protein>
    <recommendedName>
        <fullName evidence="2">GAF domain-containing protein</fullName>
    </recommendedName>
</protein>
<feature type="region of interest" description="Disordered" evidence="1">
    <location>
        <begin position="490"/>
        <end position="543"/>
    </location>
</feature>
<reference evidence="3 4" key="1">
    <citation type="submission" date="2024-02" db="EMBL/GenBank/DDBJ databases">
        <title>Discinaceae phylogenomics.</title>
        <authorList>
            <person name="Dirks A.C."/>
            <person name="James T.Y."/>
        </authorList>
    </citation>
    <scope>NUCLEOTIDE SEQUENCE [LARGE SCALE GENOMIC DNA]</scope>
    <source>
        <strain evidence="3 4">ACD0624</strain>
    </source>
</reference>
<keyword evidence="4" id="KW-1185">Reference proteome</keyword>
<dbReference type="Gene3D" id="3.30.450.40">
    <property type="match status" value="1"/>
</dbReference>
<feature type="domain" description="GAF" evidence="2">
    <location>
        <begin position="231"/>
        <end position="353"/>
    </location>
</feature>
<dbReference type="InterPro" id="IPR029016">
    <property type="entry name" value="GAF-like_dom_sf"/>
</dbReference>
<dbReference type="EMBL" id="JBBBZM010000013">
    <property type="protein sequence ID" value="KAL0639221.1"/>
    <property type="molecule type" value="Genomic_DNA"/>
</dbReference>
<dbReference type="PANTHER" id="PTHR43102">
    <property type="entry name" value="SLR1143 PROTEIN"/>
    <property type="match status" value="1"/>
</dbReference>
<evidence type="ECO:0000256" key="1">
    <source>
        <dbReference type="SAM" id="MobiDB-lite"/>
    </source>
</evidence>
<evidence type="ECO:0000313" key="4">
    <source>
        <dbReference type="Proteomes" id="UP001447188"/>
    </source>
</evidence>
<name>A0ABR3GUF3_9PEZI</name>
<dbReference type="SUPFAM" id="SSF55781">
    <property type="entry name" value="GAF domain-like"/>
    <property type="match status" value="1"/>
</dbReference>
<evidence type="ECO:0000313" key="3">
    <source>
        <dbReference type="EMBL" id="KAL0639221.1"/>
    </source>
</evidence>
<organism evidence="3 4">
    <name type="scientific">Discina gigas</name>
    <dbReference type="NCBI Taxonomy" id="1032678"/>
    <lineage>
        <taxon>Eukaryota</taxon>
        <taxon>Fungi</taxon>
        <taxon>Dikarya</taxon>
        <taxon>Ascomycota</taxon>
        <taxon>Pezizomycotina</taxon>
        <taxon>Pezizomycetes</taxon>
        <taxon>Pezizales</taxon>
        <taxon>Discinaceae</taxon>
        <taxon>Discina</taxon>
    </lineage>
</organism>
<comment type="caution">
    <text evidence="3">The sequence shown here is derived from an EMBL/GenBank/DDBJ whole genome shotgun (WGS) entry which is preliminary data.</text>
</comment>
<dbReference type="InterPro" id="IPR003018">
    <property type="entry name" value="GAF"/>
</dbReference>
<feature type="compositionally biased region" description="Polar residues" evidence="1">
    <location>
        <begin position="47"/>
        <end position="56"/>
    </location>
</feature>
<feature type="region of interest" description="Disordered" evidence="1">
    <location>
        <begin position="375"/>
        <end position="476"/>
    </location>
</feature>
<proteinExistence type="predicted"/>
<dbReference type="Pfam" id="PF01590">
    <property type="entry name" value="GAF"/>
    <property type="match status" value="1"/>
</dbReference>
<feature type="compositionally biased region" description="Polar residues" evidence="1">
    <location>
        <begin position="500"/>
        <end position="521"/>
    </location>
</feature>
<feature type="region of interest" description="Disordered" evidence="1">
    <location>
        <begin position="1"/>
        <end position="25"/>
    </location>
</feature>